<proteinExistence type="inferred from homology"/>
<gene>
    <name evidence="17" type="primary">ndk</name>
    <name evidence="17" type="ORF">KBB96_20720</name>
</gene>
<dbReference type="SUPFAM" id="SSF54919">
    <property type="entry name" value="Nucleoside diphosphate kinase, NDK"/>
    <property type="match status" value="1"/>
</dbReference>
<dbReference type="GO" id="GO:0004550">
    <property type="term" value="F:nucleoside diphosphate kinase activity"/>
    <property type="evidence" value="ECO:0007669"/>
    <property type="project" value="UniProtKB-EC"/>
</dbReference>
<comment type="cofactor">
    <cofactor evidence="1">
        <name>Mg(2+)</name>
        <dbReference type="ChEBI" id="CHEBI:18420"/>
    </cofactor>
</comment>
<comment type="catalytic activity">
    <reaction evidence="15">
        <text>a 2'-deoxyribonucleoside 5'-diphosphate + ATP = a 2'-deoxyribonucleoside 5'-triphosphate + ADP</text>
        <dbReference type="Rhea" id="RHEA:44640"/>
        <dbReference type="ChEBI" id="CHEBI:30616"/>
        <dbReference type="ChEBI" id="CHEBI:61560"/>
        <dbReference type="ChEBI" id="CHEBI:73316"/>
        <dbReference type="ChEBI" id="CHEBI:456216"/>
        <dbReference type="EC" id="2.7.4.6"/>
    </reaction>
</comment>
<dbReference type="PROSITE" id="PS00469">
    <property type="entry name" value="NDPK"/>
    <property type="match status" value="1"/>
</dbReference>
<keyword evidence="8 15" id="KW-0547">Nucleotide-binding</keyword>
<name>A0A975GA33_9BACT</name>
<dbReference type="Pfam" id="PF00334">
    <property type="entry name" value="NDK"/>
    <property type="match status" value="1"/>
</dbReference>
<keyword evidence="12" id="KW-0546">Nucleotide metabolism</keyword>
<evidence type="ECO:0000313" key="17">
    <source>
        <dbReference type="EMBL" id="QUE51265.1"/>
    </source>
</evidence>
<dbReference type="Proteomes" id="UP000676169">
    <property type="component" value="Chromosome"/>
</dbReference>
<keyword evidence="18" id="KW-1185">Reference proteome</keyword>
<accession>A0A975GA33</accession>
<evidence type="ECO:0000256" key="13">
    <source>
        <dbReference type="PROSITE-ProRule" id="PRU00706"/>
    </source>
</evidence>
<evidence type="ECO:0000256" key="6">
    <source>
        <dbReference type="ARBA" id="ARBA00022679"/>
    </source>
</evidence>
<evidence type="ECO:0000256" key="2">
    <source>
        <dbReference type="ARBA" id="ARBA00008142"/>
    </source>
</evidence>
<keyword evidence="5" id="KW-0597">Phosphoprotein</keyword>
<protein>
    <recommendedName>
        <fullName evidence="4 15">Nucleoside diphosphate kinase</fullName>
        <ecNumber evidence="3 15">2.7.4.6</ecNumber>
    </recommendedName>
</protein>
<evidence type="ECO:0000256" key="14">
    <source>
        <dbReference type="RuleBase" id="RU004011"/>
    </source>
</evidence>
<dbReference type="PANTHER" id="PTHR11349">
    <property type="entry name" value="NUCLEOSIDE DIPHOSPHATE KINASE"/>
    <property type="match status" value="1"/>
</dbReference>
<dbReference type="CDD" id="cd04413">
    <property type="entry name" value="NDPk_I"/>
    <property type="match status" value="1"/>
</dbReference>
<keyword evidence="11" id="KW-0460">Magnesium</keyword>
<dbReference type="GO" id="GO:0006183">
    <property type="term" value="P:GTP biosynthetic process"/>
    <property type="evidence" value="ECO:0007669"/>
    <property type="project" value="InterPro"/>
</dbReference>
<organism evidence="17 18">
    <name type="scientific">Luteolibacter ambystomatis</name>
    <dbReference type="NCBI Taxonomy" id="2824561"/>
    <lineage>
        <taxon>Bacteria</taxon>
        <taxon>Pseudomonadati</taxon>
        <taxon>Verrucomicrobiota</taxon>
        <taxon>Verrucomicrobiia</taxon>
        <taxon>Verrucomicrobiales</taxon>
        <taxon>Verrucomicrobiaceae</taxon>
        <taxon>Luteolibacter</taxon>
    </lineage>
</organism>
<dbReference type="NCBIfam" id="NF001908">
    <property type="entry name" value="PRK00668.1"/>
    <property type="match status" value="1"/>
</dbReference>
<dbReference type="GO" id="GO:0006228">
    <property type="term" value="P:UTP biosynthetic process"/>
    <property type="evidence" value="ECO:0007669"/>
    <property type="project" value="InterPro"/>
</dbReference>
<evidence type="ECO:0000256" key="1">
    <source>
        <dbReference type="ARBA" id="ARBA00001946"/>
    </source>
</evidence>
<feature type="active site" description="Pros-phosphohistidine intermediate" evidence="13">
    <location>
        <position position="121"/>
    </location>
</feature>
<feature type="binding site" evidence="13">
    <location>
        <position position="93"/>
    </location>
    <ligand>
        <name>ATP</name>
        <dbReference type="ChEBI" id="CHEBI:30616"/>
    </ligand>
</feature>
<evidence type="ECO:0000256" key="10">
    <source>
        <dbReference type="ARBA" id="ARBA00022840"/>
    </source>
</evidence>
<dbReference type="InterPro" id="IPR001564">
    <property type="entry name" value="Nucleoside_diP_kinase"/>
</dbReference>
<keyword evidence="7" id="KW-0479">Metal-binding</keyword>
<dbReference type="GO" id="GO:0046872">
    <property type="term" value="F:metal ion binding"/>
    <property type="evidence" value="ECO:0007669"/>
    <property type="project" value="UniProtKB-KW"/>
</dbReference>
<dbReference type="AlphaFoldDB" id="A0A975GA33"/>
<dbReference type="EMBL" id="CP073100">
    <property type="protein sequence ID" value="QUE51265.1"/>
    <property type="molecule type" value="Genomic_DNA"/>
</dbReference>
<keyword evidence="6 15" id="KW-0808">Transferase</keyword>
<evidence type="ECO:0000256" key="7">
    <source>
        <dbReference type="ARBA" id="ARBA00022723"/>
    </source>
</evidence>
<comment type="similarity">
    <text evidence="2 13 14">Belongs to the NDK family.</text>
</comment>
<evidence type="ECO:0000256" key="11">
    <source>
        <dbReference type="ARBA" id="ARBA00022842"/>
    </source>
</evidence>
<feature type="binding site" evidence="13">
    <location>
        <position position="59"/>
    </location>
    <ligand>
        <name>ATP</name>
        <dbReference type="ChEBI" id="CHEBI:30616"/>
    </ligand>
</feature>
<keyword evidence="10 15" id="KW-0067">ATP-binding</keyword>
<dbReference type="GO" id="GO:0005524">
    <property type="term" value="F:ATP binding"/>
    <property type="evidence" value="ECO:0007669"/>
    <property type="project" value="UniProtKB-KW"/>
</dbReference>
<reference evidence="17" key="1">
    <citation type="submission" date="2021-04" db="EMBL/GenBank/DDBJ databases">
        <title>Luteolibacter sp. 32A isolated from the skin of an Anderson's salamander (Ambystoma andersonii).</title>
        <authorList>
            <person name="Spergser J."/>
            <person name="Busse H.-J."/>
        </authorList>
    </citation>
    <scope>NUCLEOTIDE SEQUENCE</scope>
    <source>
        <strain evidence="17">32A</strain>
    </source>
</reference>
<dbReference type="InterPro" id="IPR036850">
    <property type="entry name" value="NDK-like_dom_sf"/>
</dbReference>
<sequence length="144" mass="15826">MSLETTLILFKPDAVEKKIVGTVLSRFEQEGFRIRGLKVLALSDEILAEHYSHIADKPFFPSVREFMQEAPVVALALEGEDVIARVRDLLGPTDSTQAAAGTIRGDFGFKDGDAKMRNVCHASDSVEAAEAELKRFFNEGEVIA</sequence>
<dbReference type="RefSeq" id="WP_211631404.1">
    <property type="nucleotide sequence ID" value="NZ_CP073100.1"/>
</dbReference>
<feature type="binding site" evidence="13">
    <location>
        <position position="118"/>
    </location>
    <ligand>
        <name>ATP</name>
        <dbReference type="ChEBI" id="CHEBI:30616"/>
    </ligand>
</feature>
<dbReference type="FunFam" id="3.30.70.141:FF:000003">
    <property type="entry name" value="Nucleoside diphosphate kinase"/>
    <property type="match status" value="1"/>
</dbReference>
<evidence type="ECO:0000256" key="3">
    <source>
        <dbReference type="ARBA" id="ARBA00012966"/>
    </source>
</evidence>
<dbReference type="InterPro" id="IPR034907">
    <property type="entry name" value="NDK-like_dom"/>
</dbReference>
<feature type="binding site" evidence="13">
    <location>
        <position position="87"/>
    </location>
    <ligand>
        <name>ATP</name>
        <dbReference type="ChEBI" id="CHEBI:30616"/>
    </ligand>
</feature>
<evidence type="ECO:0000256" key="9">
    <source>
        <dbReference type="ARBA" id="ARBA00022777"/>
    </source>
</evidence>
<evidence type="ECO:0000256" key="15">
    <source>
        <dbReference type="RuleBase" id="RU004013"/>
    </source>
</evidence>
<evidence type="ECO:0000256" key="4">
    <source>
        <dbReference type="ARBA" id="ARBA00017632"/>
    </source>
</evidence>
<feature type="binding site" evidence="13">
    <location>
        <position position="11"/>
    </location>
    <ligand>
        <name>ATP</name>
        <dbReference type="ChEBI" id="CHEBI:30616"/>
    </ligand>
</feature>
<evidence type="ECO:0000313" key="18">
    <source>
        <dbReference type="Proteomes" id="UP000676169"/>
    </source>
</evidence>
<dbReference type="GO" id="GO:0006241">
    <property type="term" value="P:CTP biosynthetic process"/>
    <property type="evidence" value="ECO:0007669"/>
    <property type="project" value="InterPro"/>
</dbReference>
<dbReference type="Gene3D" id="3.30.70.141">
    <property type="entry name" value="Nucleoside diphosphate kinase-like domain"/>
    <property type="match status" value="1"/>
</dbReference>
<evidence type="ECO:0000256" key="12">
    <source>
        <dbReference type="ARBA" id="ARBA00023080"/>
    </source>
</evidence>
<evidence type="ECO:0000256" key="5">
    <source>
        <dbReference type="ARBA" id="ARBA00022553"/>
    </source>
</evidence>
<dbReference type="SMART" id="SM00562">
    <property type="entry name" value="NDK"/>
    <property type="match status" value="1"/>
</dbReference>
<feature type="domain" description="Nucleoside diphosphate kinase-like" evidence="16">
    <location>
        <begin position="3"/>
        <end position="144"/>
    </location>
</feature>
<dbReference type="PRINTS" id="PR01243">
    <property type="entry name" value="NUCDPKINASE"/>
</dbReference>
<evidence type="ECO:0000259" key="16">
    <source>
        <dbReference type="SMART" id="SM00562"/>
    </source>
</evidence>
<keyword evidence="9 15" id="KW-0418">Kinase</keyword>
<dbReference type="InterPro" id="IPR023005">
    <property type="entry name" value="Nucleoside_diP_kinase_AS"/>
</dbReference>
<feature type="binding site" evidence="13">
    <location>
        <position position="104"/>
    </location>
    <ligand>
        <name>ATP</name>
        <dbReference type="ChEBI" id="CHEBI:30616"/>
    </ligand>
</feature>
<dbReference type="KEGG" id="lamb:KBB96_20720"/>
<dbReference type="EC" id="2.7.4.6" evidence="3 15"/>
<evidence type="ECO:0000256" key="8">
    <source>
        <dbReference type="ARBA" id="ARBA00022741"/>
    </source>
</evidence>
<dbReference type="PROSITE" id="PS51374">
    <property type="entry name" value="NDPK_LIKE"/>
    <property type="match status" value="1"/>
</dbReference>